<dbReference type="SUPFAM" id="SSF50494">
    <property type="entry name" value="Trypsin-like serine proteases"/>
    <property type="match status" value="1"/>
</dbReference>
<dbReference type="InterPro" id="IPR051487">
    <property type="entry name" value="Ser/Thr_Proteases_Immune/Dev"/>
</dbReference>
<dbReference type="Proteomes" id="UP000747542">
    <property type="component" value="Unassembled WGS sequence"/>
</dbReference>
<comment type="caution">
    <text evidence="4">The sequence shown here is derived from an EMBL/GenBank/DDBJ whole genome shotgun (WGS) entry which is preliminary data.</text>
</comment>
<dbReference type="PANTHER" id="PTHR24256">
    <property type="entry name" value="TRYPTASE-RELATED"/>
    <property type="match status" value="1"/>
</dbReference>
<evidence type="ECO:0000259" key="3">
    <source>
        <dbReference type="PROSITE" id="PS50240"/>
    </source>
</evidence>
<name>A0A8J5JKS0_HOMAM</name>
<evidence type="ECO:0000313" key="4">
    <source>
        <dbReference type="EMBL" id="KAG7157983.1"/>
    </source>
</evidence>
<keyword evidence="1" id="KW-1015">Disulfide bond</keyword>
<dbReference type="Gene3D" id="2.40.10.10">
    <property type="entry name" value="Trypsin-like serine proteases"/>
    <property type="match status" value="1"/>
</dbReference>
<dbReference type="AlphaFoldDB" id="A0A8J5JKS0"/>
<dbReference type="GO" id="GO:0004252">
    <property type="term" value="F:serine-type endopeptidase activity"/>
    <property type="evidence" value="ECO:0007669"/>
    <property type="project" value="InterPro"/>
</dbReference>
<comment type="similarity">
    <text evidence="2">Belongs to the peptidase S1 family. CLIP subfamily.</text>
</comment>
<dbReference type="SMART" id="SM00020">
    <property type="entry name" value="Tryp_SPc"/>
    <property type="match status" value="1"/>
</dbReference>
<dbReference type="GO" id="GO:0006508">
    <property type="term" value="P:proteolysis"/>
    <property type="evidence" value="ECO:0007669"/>
    <property type="project" value="InterPro"/>
</dbReference>
<keyword evidence="5" id="KW-1185">Reference proteome</keyword>
<feature type="domain" description="Peptidase S1" evidence="3">
    <location>
        <begin position="1"/>
        <end position="238"/>
    </location>
</feature>
<evidence type="ECO:0000256" key="2">
    <source>
        <dbReference type="ARBA" id="ARBA00024195"/>
    </source>
</evidence>
<organism evidence="4 5">
    <name type="scientific">Homarus americanus</name>
    <name type="common">American lobster</name>
    <dbReference type="NCBI Taxonomy" id="6706"/>
    <lineage>
        <taxon>Eukaryota</taxon>
        <taxon>Metazoa</taxon>
        <taxon>Ecdysozoa</taxon>
        <taxon>Arthropoda</taxon>
        <taxon>Crustacea</taxon>
        <taxon>Multicrustacea</taxon>
        <taxon>Malacostraca</taxon>
        <taxon>Eumalacostraca</taxon>
        <taxon>Eucarida</taxon>
        <taxon>Decapoda</taxon>
        <taxon>Pleocyemata</taxon>
        <taxon>Astacidea</taxon>
        <taxon>Nephropoidea</taxon>
        <taxon>Nephropidae</taxon>
        <taxon>Homarus</taxon>
    </lineage>
</organism>
<evidence type="ECO:0000313" key="5">
    <source>
        <dbReference type="Proteomes" id="UP000747542"/>
    </source>
</evidence>
<sequence length="241" mass="26417">LSVQDTFCGATPISDRYLLTAAFCVFDPVHPISTVRLGELDFSKDNETNARPRDYQIEQIIVHPDYQVSITYHVHRPDSPVRSYDIALLKTVEKISFNDVVFPFCVSSERPSVGTTVIGSGFGLVNETHQSPVLQEVEVEVMALAECEKQYQEAGLLPHLKQAYPNLLNGSKVICAGYPGRGACKGDEGGPLYLDDGQGHRYLVGIVSFTGACKKESVMPGIYTNVADHIDFIDSVLYGGN</sequence>
<gene>
    <name evidence="4" type="primary">PPAF3-L4</name>
    <name evidence="4" type="ORF">Hamer_G014852</name>
</gene>
<reference evidence="4" key="1">
    <citation type="journal article" date="2021" name="Sci. Adv.">
        <title>The American lobster genome reveals insights on longevity, neural, and immune adaptations.</title>
        <authorList>
            <person name="Polinski J.M."/>
            <person name="Zimin A.V."/>
            <person name="Clark K.F."/>
            <person name="Kohn A.B."/>
            <person name="Sadowski N."/>
            <person name="Timp W."/>
            <person name="Ptitsyn A."/>
            <person name="Khanna P."/>
            <person name="Romanova D.Y."/>
            <person name="Williams P."/>
            <person name="Greenwood S.J."/>
            <person name="Moroz L.L."/>
            <person name="Walt D.R."/>
            <person name="Bodnar A.G."/>
        </authorList>
    </citation>
    <scope>NUCLEOTIDE SEQUENCE</scope>
    <source>
        <strain evidence="4">GMGI-L3</strain>
    </source>
</reference>
<dbReference type="InterPro" id="IPR009003">
    <property type="entry name" value="Peptidase_S1_PA"/>
</dbReference>
<proteinExistence type="inferred from homology"/>
<dbReference type="Pfam" id="PF00089">
    <property type="entry name" value="Trypsin"/>
    <property type="match status" value="1"/>
</dbReference>
<accession>A0A8J5JKS0</accession>
<dbReference type="InterPro" id="IPR001314">
    <property type="entry name" value="Peptidase_S1A"/>
</dbReference>
<dbReference type="PRINTS" id="PR00722">
    <property type="entry name" value="CHYMOTRYPSIN"/>
</dbReference>
<dbReference type="EMBL" id="JAHLQT010035946">
    <property type="protein sequence ID" value="KAG7157983.1"/>
    <property type="molecule type" value="Genomic_DNA"/>
</dbReference>
<dbReference type="InterPro" id="IPR043504">
    <property type="entry name" value="Peptidase_S1_PA_chymotrypsin"/>
</dbReference>
<evidence type="ECO:0000256" key="1">
    <source>
        <dbReference type="ARBA" id="ARBA00023157"/>
    </source>
</evidence>
<protein>
    <submittedName>
        <fullName evidence="4">Phenoloxidase-activating factor 3-like 4</fullName>
    </submittedName>
</protein>
<dbReference type="CDD" id="cd00190">
    <property type="entry name" value="Tryp_SPc"/>
    <property type="match status" value="1"/>
</dbReference>
<feature type="non-terminal residue" evidence="4">
    <location>
        <position position="1"/>
    </location>
</feature>
<dbReference type="PROSITE" id="PS50240">
    <property type="entry name" value="TRYPSIN_DOM"/>
    <property type="match status" value="1"/>
</dbReference>
<dbReference type="InterPro" id="IPR001254">
    <property type="entry name" value="Trypsin_dom"/>
</dbReference>